<keyword evidence="3" id="KW-1185">Reference proteome</keyword>
<organism evidence="2 3">
    <name type="scientific">Dendrobium thyrsiflorum</name>
    <name type="common">Pinecone-like raceme dendrobium</name>
    <name type="synonym">Orchid</name>
    <dbReference type="NCBI Taxonomy" id="117978"/>
    <lineage>
        <taxon>Eukaryota</taxon>
        <taxon>Viridiplantae</taxon>
        <taxon>Streptophyta</taxon>
        <taxon>Embryophyta</taxon>
        <taxon>Tracheophyta</taxon>
        <taxon>Spermatophyta</taxon>
        <taxon>Magnoliopsida</taxon>
        <taxon>Liliopsida</taxon>
        <taxon>Asparagales</taxon>
        <taxon>Orchidaceae</taxon>
        <taxon>Epidendroideae</taxon>
        <taxon>Malaxideae</taxon>
        <taxon>Dendrobiinae</taxon>
        <taxon>Dendrobium</taxon>
    </lineage>
</organism>
<dbReference type="EMBL" id="JANQDX010000003">
    <property type="protein sequence ID" value="KAL0926519.1"/>
    <property type="molecule type" value="Genomic_DNA"/>
</dbReference>
<reference evidence="2 3" key="1">
    <citation type="journal article" date="2024" name="Plant Biotechnol. J.">
        <title>Dendrobium thyrsiflorum genome and its molecular insights into genes involved in important horticultural traits.</title>
        <authorList>
            <person name="Chen B."/>
            <person name="Wang J.Y."/>
            <person name="Zheng P.J."/>
            <person name="Li K.L."/>
            <person name="Liang Y.M."/>
            <person name="Chen X.F."/>
            <person name="Zhang C."/>
            <person name="Zhao X."/>
            <person name="He X."/>
            <person name="Zhang G.Q."/>
            <person name="Liu Z.J."/>
            <person name="Xu Q."/>
        </authorList>
    </citation>
    <scope>NUCLEOTIDE SEQUENCE [LARGE SCALE GENOMIC DNA]</scope>
    <source>
        <strain evidence="2">GZMU011</strain>
    </source>
</reference>
<protein>
    <submittedName>
        <fullName evidence="2">Uncharacterized protein</fullName>
    </submittedName>
</protein>
<gene>
    <name evidence="2" type="ORF">M5K25_002759</name>
</gene>
<feature type="compositionally biased region" description="Basic and acidic residues" evidence="1">
    <location>
        <begin position="73"/>
        <end position="88"/>
    </location>
</feature>
<dbReference type="Proteomes" id="UP001552299">
    <property type="component" value="Unassembled WGS sequence"/>
</dbReference>
<sequence length="109" mass="11944">MGTADAASSDLSRIRVWGCVVYSTGACLSSPSVHRIGDKSKSKPRRRELGSKQQCSTLIPPILHRPLIPVVSRDKAAQRHRPLSRESRLQQTSGEPSPGSYMIFVCISL</sequence>
<evidence type="ECO:0000313" key="2">
    <source>
        <dbReference type="EMBL" id="KAL0926519.1"/>
    </source>
</evidence>
<feature type="region of interest" description="Disordered" evidence="1">
    <location>
        <begin position="73"/>
        <end position="97"/>
    </location>
</feature>
<comment type="caution">
    <text evidence="2">The sequence shown here is derived from an EMBL/GenBank/DDBJ whole genome shotgun (WGS) entry which is preliminary data.</text>
</comment>
<proteinExistence type="predicted"/>
<accession>A0ABD0VNG5</accession>
<evidence type="ECO:0000313" key="3">
    <source>
        <dbReference type="Proteomes" id="UP001552299"/>
    </source>
</evidence>
<feature type="region of interest" description="Disordered" evidence="1">
    <location>
        <begin position="33"/>
        <end position="54"/>
    </location>
</feature>
<name>A0ABD0VNG5_DENTH</name>
<evidence type="ECO:0000256" key="1">
    <source>
        <dbReference type="SAM" id="MobiDB-lite"/>
    </source>
</evidence>
<dbReference type="AlphaFoldDB" id="A0ABD0VNG5"/>